<dbReference type="AlphaFoldDB" id="B8HRD0"/>
<evidence type="ECO:0000256" key="2">
    <source>
        <dbReference type="ARBA" id="ARBA00023315"/>
    </source>
</evidence>
<dbReference type="InterPro" id="IPR045039">
    <property type="entry name" value="NSI-like"/>
</dbReference>
<dbReference type="OrthoDB" id="9775804at2"/>
<evidence type="ECO:0000256" key="1">
    <source>
        <dbReference type="ARBA" id="ARBA00022679"/>
    </source>
</evidence>
<dbReference type="KEGG" id="cyn:Cyan7425_1749"/>
<accession>B8HRD0</accession>
<organism evidence="4">
    <name type="scientific">Cyanothece sp. (strain PCC 7425 / ATCC 29141)</name>
    <dbReference type="NCBI Taxonomy" id="395961"/>
    <lineage>
        <taxon>Bacteria</taxon>
        <taxon>Bacillati</taxon>
        <taxon>Cyanobacteriota</taxon>
        <taxon>Cyanophyceae</taxon>
        <taxon>Gomontiellales</taxon>
        <taxon>Cyanothecaceae</taxon>
        <taxon>Cyanothece</taxon>
    </lineage>
</organism>
<dbReference type="eggNOG" id="COG0456">
    <property type="taxonomic scope" value="Bacteria"/>
</dbReference>
<evidence type="ECO:0000313" key="4">
    <source>
        <dbReference type="EMBL" id="ACL44118.1"/>
    </source>
</evidence>
<dbReference type="InterPro" id="IPR016181">
    <property type="entry name" value="Acyl_CoA_acyltransferase"/>
</dbReference>
<dbReference type="GO" id="GO:0008080">
    <property type="term" value="F:N-acetyltransferase activity"/>
    <property type="evidence" value="ECO:0007669"/>
    <property type="project" value="InterPro"/>
</dbReference>
<dbReference type="GO" id="GO:0005737">
    <property type="term" value="C:cytoplasm"/>
    <property type="evidence" value="ECO:0007669"/>
    <property type="project" value="TreeGrafter"/>
</dbReference>
<protein>
    <submittedName>
        <fullName evidence="4">GCN5-related N-acetyltransferase</fullName>
    </submittedName>
</protein>
<keyword evidence="1 4" id="KW-0808">Transferase</keyword>
<dbReference type="InterPro" id="IPR000182">
    <property type="entry name" value="GNAT_dom"/>
</dbReference>
<evidence type="ECO:0000259" key="3">
    <source>
        <dbReference type="PROSITE" id="PS51186"/>
    </source>
</evidence>
<sequence length="167" mass="18966">MDNRQVLFREGLTATDLQPTPADLQQLQHLFNLAAFWAQDRRIEDLAIALTHSKPVISAWDREQLIGFARATSDGIYRATIWDVVIHPDYRGSGLGRKLVQTVLAHPLVNKVERVYLMTTHQQKFYERIGFEANTSTTMVLNQQLAQQPTAAVLLQPSTSFHPCRPD</sequence>
<dbReference type="EMBL" id="CP001344">
    <property type="protein sequence ID" value="ACL44118.1"/>
    <property type="molecule type" value="Genomic_DNA"/>
</dbReference>
<proteinExistence type="predicted"/>
<dbReference type="SUPFAM" id="SSF55729">
    <property type="entry name" value="Acyl-CoA N-acyltransferases (Nat)"/>
    <property type="match status" value="1"/>
</dbReference>
<dbReference type="Gene3D" id="3.40.630.30">
    <property type="match status" value="1"/>
</dbReference>
<feature type="domain" description="N-acetyltransferase" evidence="3">
    <location>
        <begin position="12"/>
        <end position="160"/>
    </location>
</feature>
<gene>
    <name evidence="4" type="ordered locus">Cyan7425_1749</name>
</gene>
<dbReference type="HOGENOM" id="CLU_086503_3_1_3"/>
<dbReference type="Pfam" id="PF00583">
    <property type="entry name" value="Acetyltransf_1"/>
    <property type="match status" value="1"/>
</dbReference>
<dbReference type="PROSITE" id="PS51186">
    <property type="entry name" value="GNAT"/>
    <property type="match status" value="1"/>
</dbReference>
<name>B8HRD0_CYAP4</name>
<keyword evidence="2" id="KW-0012">Acyltransferase</keyword>
<dbReference type="STRING" id="395961.Cyan7425_1749"/>
<dbReference type="PANTHER" id="PTHR43626:SF4">
    <property type="entry name" value="GCN5-RELATED N-ACETYLTRANSFERASE 2, CHLOROPLASTIC"/>
    <property type="match status" value="1"/>
</dbReference>
<dbReference type="PANTHER" id="PTHR43626">
    <property type="entry name" value="ACYL-COA N-ACYLTRANSFERASE"/>
    <property type="match status" value="1"/>
</dbReference>
<reference evidence="4" key="1">
    <citation type="submission" date="2009-01" db="EMBL/GenBank/DDBJ databases">
        <title>Complete sequence of chromosome Cyanothece sp. PCC 7425.</title>
        <authorList>
            <consortium name="US DOE Joint Genome Institute"/>
            <person name="Lucas S."/>
            <person name="Copeland A."/>
            <person name="Lapidus A."/>
            <person name="Glavina del Rio T."/>
            <person name="Dalin E."/>
            <person name="Tice H."/>
            <person name="Bruce D."/>
            <person name="Goodwin L."/>
            <person name="Pitluck S."/>
            <person name="Sims D."/>
            <person name="Meineke L."/>
            <person name="Brettin T."/>
            <person name="Detter J.C."/>
            <person name="Han C."/>
            <person name="Larimer F."/>
            <person name="Land M."/>
            <person name="Hauser L."/>
            <person name="Kyrpides N."/>
            <person name="Ovchinnikova G."/>
            <person name="Liberton M."/>
            <person name="Stoeckel J."/>
            <person name="Banerjee A."/>
            <person name="Singh A."/>
            <person name="Page L."/>
            <person name="Sato H."/>
            <person name="Zhao L."/>
            <person name="Sherman L."/>
            <person name="Pakrasi H."/>
            <person name="Richardson P."/>
        </authorList>
    </citation>
    <scope>NUCLEOTIDE SEQUENCE</scope>
    <source>
        <strain evidence="4">PCC 7425</strain>
    </source>
</reference>
<dbReference type="CDD" id="cd04301">
    <property type="entry name" value="NAT_SF"/>
    <property type="match status" value="1"/>
</dbReference>